<sequence length="172" mass="18815">MAYWKASPLARRTEGGSGSEANTQTSETRRTETIGRFEHQTKTNSGTRRGKTRTNSMASRQEGKTGGRRARRKEMANRQTSTTGGDAGGRSCTEANSKAKERRGTTETREGYTETSGELENAQGIGSYPFPNIDRRGSSQTSGNSRATNSMASWQERKASAGRRRNQRVAQG</sequence>
<dbReference type="EMBL" id="HBUE01119799">
    <property type="protein sequence ID" value="CAG6491887.1"/>
    <property type="molecule type" value="Transcribed_RNA"/>
</dbReference>
<feature type="compositionally biased region" description="Polar residues" evidence="1">
    <location>
        <begin position="138"/>
        <end position="153"/>
    </location>
</feature>
<dbReference type="EMBL" id="HBUE01119795">
    <property type="protein sequence ID" value="CAG6491883.1"/>
    <property type="molecule type" value="Transcribed_RNA"/>
</dbReference>
<evidence type="ECO:0000313" key="2">
    <source>
        <dbReference type="EMBL" id="CAG6491889.1"/>
    </source>
</evidence>
<protein>
    <submittedName>
        <fullName evidence="2">(northern house mosquito) hypothetical protein</fullName>
    </submittedName>
</protein>
<accession>A0A8D8CC44</accession>
<proteinExistence type="predicted"/>
<feature type="compositionally biased region" description="Basic and acidic residues" evidence="1">
    <location>
        <begin position="97"/>
        <end position="112"/>
    </location>
</feature>
<name>A0A8D8CC44_CULPI</name>
<feature type="compositionally biased region" description="Basic and acidic residues" evidence="1">
    <location>
        <begin position="27"/>
        <end position="41"/>
    </location>
</feature>
<feature type="region of interest" description="Disordered" evidence="1">
    <location>
        <begin position="1"/>
        <end position="172"/>
    </location>
</feature>
<feature type="compositionally biased region" description="Polar residues" evidence="1">
    <location>
        <begin position="42"/>
        <end position="59"/>
    </location>
</feature>
<dbReference type="EMBL" id="HBUE01119800">
    <property type="protein sequence ID" value="CAG6491889.1"/>
    <property type="molecule type" value="Transcribed_RNA"/>
</dbReference>
<evidence type="ECO:0000256" key="1">
    <source>
        <dbReference type="SAM" id="MobiDB-lite"/>
    </source>
</evidence>
<dbReference type="AlphaFoldDB" id="A0A8D8CC44"/>
<dbReference type="EMBL" id="HBUE01119796">
    <property type="protein sequence ID" value="CAG6491885.1"/>
    <property type="molecule type" value="Transcribed_RNA"/>
</dbReference>
<organism evidence="2">
    <name type="scientific">Culex pipiens</name>
    <name type="common">House mosquito</name>
    <dbReference type="NCBI Taxonomy" id="7175"/>
    <lineage>
        <taxon>Eukaryota</taxon>
        <taxon>Metazoa</taxon>
        <taxon>Ecdysozoa</taxon>
        <taxon>Arthropoda</taxon>
        <taxon>Hexapoda</taxon>
        <taxon>Insecta</taxon>
        <taxon>Pterygota</taxon>
        <taxon>Neoptera</taxon>
        <taxon>Endopterygota</taxon>
        <taxon>Diptera</taxon>
        <taxon>Nematocera</taxon>
        <taxon>Culicoidea</taxon>
        <taxon>Culicidae</taxon>
        <taxon>Culicinae</taxon>
        <taxon>Culicini</taxon>
        <taxon>Culex</taxon>
        <taxon>Culex</taxon>
    </lineage>
</organism>
<feature type="compositionally biased region" description="Basic residues" evidence="1">
    <location>
        <begin position="160"/>
        <end position="172"/>
    </location>
</feature>
<reference evidence="2" key="1">
    <citation type="submission" date="2021-05" db="EMBL/GenBank/DDBJ databases">
        <authorList>
            <person name="Alioto T."/>
            <person name="Alioto T."/>
            <person name="Gomez Garrido J."/>
        </authorList>
    </citation>
    <scope>NUCLEOTIDE SEQUENCE</scope>
</reference>